<comment type="caution">
    <text evidence="2">The sequence shown here is derived from an EMBL/GenBank/DDBJ whole genome shotgun (WGS) entry which is preliminary data.</text>
</comment>
<keyword evidence="1" id="KW-0812">Transmembrane</keyword>
<evidence type="ECO:0000256" key="1">
    <source>
        <dbReference type="SAM" id="Phobius"/>
    </source>
</evidence>
<feature type="transmembrane region" description="Helical" evidence="1">
    <location>
        <begin position="76"/>
        <end position="95"/>
    </location>
</feature>
<keyword evidence="1" id="KW-0472">Membrane</keyword>
<accession>A0AAV3QTN1</accession>
<organism evidence="2 3">
    <name type="scientific">Lithospermum erythrorhizon</name>
    <name type="common">Purple gromwell</name>
    <name type="synonym">Lithospermum officinale var. erythrorhizon</name>
    <dbReference type="NCBI Taxonomy" id="34254"/>
    <lineage>
        <taxon>Eukaryota</taxon>
        <taxon>Viridiplantae</taxon>
        <taxon>Streptophyta</taxon>
        <taxon>Embryophyta</taxon>
        <taxon>Tracheophyta</taxon>
        <taxon>Spermatophyta</taxon>
        <taxon>Magnoliopsida</taxon>
        <taxon>eudicotyledons</taxon>
        <taxon>Gunneridae</taxon>
        <taxon>Pentapetalae</taxon>
        <taxon>asterids</taxon>
        <taxon>lamiids</taxon>
        <taxon>Boraginales</taxon>
        <taxon>Boraginaceae</taxon>
        <taxon>Boraginoideae</taxon>
        <taxon>Lithospermeae</taxon>
        <taxon>Lithospermum</taxon>
    </lineage>
</organism>
<keyword evidence="1" id="KW-1133">Transmembrane helix</keyword>
<dbReference type="Proteomes" id="UP001454036">
    <property type="component" value="Unassembled WGS sequence"/>
</dbReference>
<proteinExistence type="predicted"/>
<name>A0AAV3QTN1_LITER</name>
<evidence type="ECO:0000313" key="2">
    <source>
        <dbReference type="EMBL" id="GAA0167452.1"/>
    </source>
</evidence>
<keyword evidence="3" id="KW-1185">Reference proteome</keyword>
<gene>
    <name evidence="2" type="ORF">LIER_22383</name>
</gene>
<protein>
    <recommendedName>
        <fullName evidence="4">Transmembrane protein</fullName>
    </recommendedName>
</protein>
<evidence type="ECO:0008006" key="4">
    <source>
        <dbReference type="Google" id="ProtNLM"/>
    </source>
</evidence>
<sequence length="168" mass="18737">MSDSKKGYSLACISFSVRRFLSLRLSPPPVLLVLKENLVDLEVMAWAFLLFDFGCFPRSLRLVLGFIGGDCYCGGALPFVCCYVSSIMLTVLLVLKKRFKNSLSRCAQLSMESGSSSVYHLNAFPLSERTNYLTMWSPFDPAVLHVSMKCVICCLGFPIPSNYWNFGG</sequence>
<dbReference type="AlphaFoldDB" id="A0AAV3QTN1"/>
<reference evidence="2 3" key="1">
    <citation type="submission" date="2024-01" db="EMBL/GenBank/DDBJ databases">
        <title>The complete chloroplast genome sequence of Lithospermum erythrorhizon: insights into the phylogenetic relationship among Boraginaceae species and the maternal lineages of purple gromwells.</title>
        <authorList>
            <person name="Okada T."/>
            <person name="Watanabe K."/>
        </authorList>
    </citation>
    <scope>NUCLEOTIDE SEQUENCE [LARGE SCALE GENOMIC DNA]</scope>
</reference>
<evidence type="ECO:0000313" key="3">
    <source>
        <dbReference type="Proteomes" id="UP001454036"/>
    </source>
</evidence>
<dbReference type="EMBL" id="BAABME010006101">
    <property type="protein sequence ID" value="GAA0167452.1"/>
    <property type="molecule type" value="Genomic_DNA"/>
</dbReference>